<sequence>MSGLRGSSSTNPSSARSTLTTPGALKPPMVRTLTPPPSPNQRRYYEGDGKHKEEHERWKGERDNNGNTSTTIGLGGSSNMDVTPAQNAFEALEDTVKRQAIRIQSLEQDVKTLNTTLESFIDNFNALRASLKQPHDRYPDTESLNVHPKFQWTLEEPDDNNSVEGTPRRRSHSQVTPTSSTRTSSPASKASGSSTIGRSNHADLDPKTLKHRVTNHDLTATVIRGALQKHHVNNASEDDYVLSISYDVEDGRVERCLSWDEKPLAVFEAFKAKSKDPVFKLALAKDRPSPRRLARKAARLLDKSTSGAGSTANDLPAQTSVETTQTATPAPQIEDGPLPKAEGYGLAIHPYDAPREGEFSVAPGDMFIILSRENPKWMTVQRDTDGKGICTRASVKAVIPAGCVLETSVPLAAAMTEARSSYGTHNSTTLVGASVSVVPPVLPSSIVSKATKGVALKDFRGAKVNKDDEELELMKDDVVHVYKKYHHWVYVIKENGDRGWVPSWHVGKLCIPKES</sequence>
<dbReference type="InterPro" id="IPR036028">
    <property type="entry name" value="SH3-like_dom_sf"/>
</dbReference>
<dbReference type="SUPFAM" id="SSF54236">
    <property type="entry name" value="Ubiquitin-like"/>
    <property type="match status" value="1"/>
</dbReference>
<protein>
    <recommendedName>
        <fullName evidence="9">SH3 domain-containing protein</fullName>
    </recommendedName>
</protein>
<evidence type="ECO:0000313" key="8">
    <source>
        <dbReference type="Proteomes" id="UP000054007"/>
    </source>
</evidence>
<dbReference type="Pfam" id="PF00018">
    <property type="entry name" value="SH3_1"/>
    <property type="match status" value="1"/>
</dbReference>
<organism evidence="7 8">
    <name type="scientific">Cylindrobasidium torrendii FP15055 ss-10</name>
    <dbReference type="NCBI Taxonomy" id="1314674"/>
    <lineage>
        <taxon>Eukaryota</taxon>
        <taxon>Fungi</taxon>
        <taxon>Dikarya</taxon>
        <taxon>Basidiomycota</taxon>
        <taxon>Agaricomycotina</taxon>
        <taxon>Agaricomycetes</taxon>
        <taxon>Agaricomycetidae</taxon>
        <taxon>Agaricales</taxon>
        <taxon>Marasmiineae</taxon>
        <taxon>Physalacriaceae</taxon>
        <taxon>Cylindrobasidium</taxon>
    </lineage>
</organism>
<dbReference type="SUPFAM" id="SSF50044">
    <property type="entry name" value="SH3-domain"/>
    <property type="match status" value="2"/>
</dbReference>
<dbReference type="Gene3D" id="2.30.30.40">
    <property type="entry name" value="SH3 Domains"/>
    <property type="match status" value="2"/>
</dbReference>
<keyword evidence="1 2" id="KW-0728">SH3 domain</keyword>
<feature type="coiled-coil region" evidence="3">
    <location>
        <begin position="89"/>
        <end position="123"/>
    </location>
</feature>
<keyword evidence="3" id="KW-0175">Coiled coil</keyword>
<dbReference type="OrthoDB" id="8883818at2759"/>
<feature type="domain" description="SH3" evidence="5">
    <location>
        <begin position="448"/>
        <end position="511"/>
    </location>
</feature>
<proteinExistence type="predicted"/>
<dbReference type="InterPro" id="IPR029071">
    <property type="entry name" value="Ubiquitin-like_domsf"/>
</dbReference>
<dbReference type="STRING" id="1314674.A0A0D7BGI1"/>
<feature type="region of interest" description="Disordered" evidence="4">
    <location>
        <begin position="150"/>
        <end position="212"/>
    </location>
</feature>
<dbReference type="PROSITE" id="PS50002">
    <property type="entry name" value="SH3"/>
    <property type="match status" value="2"/>
</dbReference>
<evidence type="ECO:0000256" key="3">
    <source>
        <dbReference type="SAM" id="Coils"/>
    </source>
</evidence>
<feature type="region of interest" description="Disordered" evidence="4">
    <location>
        <begin position="1"/>
        <end position="81"/>
    </location>
</feature>
<feature type="compositionally biased region" description="Polar residues" evidence="4">
    <location>
        <begin position="303"/>
        <end position="329"/>
    </location>
</feature>
<reference evidence="7 8" key="1">
    <citation type="journal article" date="2015" name="Fungal Genet. Biol.">
        <title>Evolution of novel wood decay mechanisms in Agaricales revealed by the genome sequences of Fistulina hepatica and Cylindrobasidium torrendii.</title>
        <authorList>
            <person name="Floudas D."/>
            <person name="Held B.W."/>
            <person name="Riley R."/>
            <person name="Nagy L.G."/>
            <person name="Koehler G."/>
            <person name="Ransdell A.S."/>
            <person name="Younus H."/>
            <person name="Chow J."/>
            <person name="Chiniquy J."/>
            <person name="Lipzen A."/>
            <person name="Tritt A."/>
            <person name="Sun H."/>
            <person name="Haridas S."/>
            <person name="LaButti K."/>
            <person name="Ohm R.A."/>
            <person name="Kues U."/>
            <person name="Blanchette R.A."/>
            <person name="Grigoriev I.V."/>
            <person name="Minto R.E."/>
            <person name="Hibbett D.S."/>
        </authorList>
    </citation>
    <scope>NUCLEOTIDE SEQUENCE [LARGE SCALE GENOMIC DNA]</scope>
    <source>
        <strain evidence="7 8">FP15055 ss-10</strain>
    </source>
</reference>
<feature type="domain" description="SH3" evidence="5">
    <location>
        <begin position="340"/>
        <end position="409"/>
    </location>
</feature>
<keyword evidence="8" id="KW-1185">Reference proteome</keyword>
<feature type="domain" description="Ras-associating" evidence="6">
    <location>
        <begin position="212"/>
        <end position="288"/>
    </location>
</feature>
<evidence type="ECO:0008006" key="9">
    <source>
        <dbReference type="Google" id="ProtNLM"/>
    </source>
</evidence>
<feature type="region of interest" description="Disordered" evidence="4">
    <location>
        <begin position="300"/>
        <end position="338"/>
    </location>
</feature>
<dbReference type="Pfam" id="PF07653">
    <property type="entry name" value="SH3_2"/>
    <property type="match status" value="1"/>
</dbReference>
<evidence type="ECO:0000256" key="4">
    <source>
        <dbReference type="SAM" id="MobiDB-lite"/>
    </source>
</evidence>
<dbReference type="Proteomes" id="UP000054007">
    <property type="component" value="Unassembled WGS sequence"/>
</dbReference>
<evidence type="ECO:0000313" key="7">
    <source>
        <dbReference type="EMBL" id="KIY69194.1"/>
    </source>
</evidence>
<dbReference type="CDD" id="cd00174">
    <property type="entry name" value="SH3"/>
    <property type="match status" value="2"/>
</dbReference>
<dbReference type="GO" id="GO:0007165">
    <property type="term" value="P:signal transduction"/>
    <property type="evidence" value="ECO:0007669"/>
    <property type="project" value="InterPro"/>
</dbReference>
<dbReference type="InterPro" id="IPR000159">
    <property type="entry name" value="RA_dom"/>
</dbReference>
<gene>
    <name evidence="7" type="ORF">CYLTODRAFT_442807</name>
</gene>
<evidence type="ECO:0000259" key="5">
    <source>
        <dbReference type="PROSITE" id="PS50002"/>
    </source>
</evidence>
<dbReference type="SMART" id="SM00326">
    <property type="entry name" value="SH3"/>
    <property type="match status" value="2"/>
</dbReference>
<feature type="compositionally biased region" description="Polar residues" evidence="4">
    <location>
        <begin position="65"/>
        <end position="81"/>
    </location>
</feature>
<accession>A0A0D7BGI1</accession>
<feature type="compositionally biased region" description="Low complexity" evidence="4">
    <location>
        <begin position="176"/>
        <end position="194"/>
    </location>
</feature>
<dbReference type="AlphaFoldDB" id="A0A0D7BGI1"/>
<dbReference type="EMBL" id="KN880488">
    <property type="protein sequence ID" value="KIY69194.1"/>
    <property type="molecule type" value="Genomic_DNA"/>
</dbReference>
<dbReference type="PROSITE" id="PS50200">
    <property type="entry name" value="RA"/>
    <property type="match status" value="1"/>
</dbReference>
<evidence type="ECO:0000259" key="6">
    <source>
        <dbReference type="PROSITE" id="PS50200"/>
    </source>
</evidence>
<name>A0A0D7BGI1_9AGAR</name>
<dbReference type="Pfam" id="PF00788">
    <property type="entry name" value="RA"/>
    <property type="match status" value="1"/>
</dbReference>
<dbReference type="InterPro" id="IPR001452">
    <property type="entry name" value="SH3_domain"/>
</dbReference>
<evidence type="ECO:0000256" key="2">
    <source>
        <dbReference type="PROSITE-ProRule" id="PRU00192"/>
    </source>
</evidence>
<feature type="compositionally biased region" description="Low complexity" evidence="4">
    <location>
        <begin position="7"/>
        <end position="17"/>
    </location>
</feature>
<dbReference type="Gene3D" id="3.10.20.90">
    <property type="entry name" value="Phosphatidylinositol 3-kinase Catalytic Subunit, Chain A, domain 1"/>
    <property type="match status" value="1"/>
</dbReference>
<feature type="compositionally biased region" description="Basic and acidic residues" evidence="4">
    <location>
        <begin position="43"/>
        <end position="64"/>
    </location>
</feature>
<evidence type="ECO:0000256" key="1">
    <source>
        <dbReference type="ARBA" id="ARBA00022443"/>
    </source>
</evidence>